<proteinExistence type="predicted"/>
<dbReference type="GeneTree" id="ENSGT00940000161413"/>
<name>A0A452V837_URSMA</name>
<accession>A0A452V837</accession>
<evidence type="ECO:0000313" key="1">
    <source>
        <dbReference type="Ensembl" id="ENSUMAP00000029735"/>
    </source>
</evidence>
<organism evidence="1">
    <name type="scientific">Ursus maritimus</name>
    <name type="common">Polar bear</name>
    <name type="synonym">Thalarctos maritimus</name>
    <dbReference type="NCBI Taxonomy" id="29073"/>
    <lineage>
        <taxon>Eukaryota</taxon>
        <taxon>Metazoa</taxon>
        <taxon>Chordata</taxon>
        <taxon>Craniata</taxon>
        <taxon>Vertebrata</taxon>
        <taxon>Euteleostomi</taxon>
        <taxon>Mammalia</taxon>
        <taxon>Eutheria</taxon>
        <taxon>Laurasiatheria</taxon>
        <taxon>Carnivora</taxon>
        <taxon>Caniformia</taxon>
        <taxon>Ursidae</taxon>
        <taxon>Ursus</taxon>
    </lineage>
</organism>
<protein>
    <submittedName>
        <fullName evidence="1">Uncharacterized protein</fullName>
    </submittedName>
</protein>
<reference evidence="1" key="1">
    <citation type="submission" date="2019-03" db="UniProtKB">
        <authorList>
            <consortium name="Ensembl"/>
        </authorList>
    </citation>
    <scope>IDENTIFICATION</scope>
</reference>
<dbReference type="AlphaFoldDB" id="A0A452V837"/>
<sequence>MATRVDSRPGGLPGSGCDLGTAREHMQAVTRNYITHPRVTYRTVCSVNGPLVVLDQVKVRLPLLPSPGSKGLEIVCKPLKLCIHVPEHFSRGSFHSFI</sequence>
<dbReference type="Ensembl" id="ENSUMAT00000035138.1">
    <property type="protein sequence ID" value="ENSUMAP00000029735.1"/>
    <property type="gene ID" value="ENSUMAG00000021527.1"/>
</dbReference>